<reference evidence="3 4" key="1">
    <citation type="submission" date="2020-08" db="EMBL/GenBank/DDBJ databases">
        <title>Genemic of Streptomyces polyaspartic.</title>
        <authorList>
            <person name="Liu W."/>
        </authorList>
    </citation>
    <scope>NUCLEOTIDE SEQUENCE [LARGE SCALE GENOMIC DNA]</scope>
    <source>
        <strain evidence="3 4">TRM66268-LWL</strain>
    </source>
</reference>
<keyword evidence="1" id="KW-0418">Kinase</keyword>
<dbReference type="Proteomes" id="UP000642284">
    <property type="component" value="Unassembled WGS sequence"/>
</dbReference>
<dbReference type="CDD" id="cd16936">
    <property type="entry name" value="HATPase_RsbW-like"/>
    <property type="match status" value="1"/>
</dbReference>
<proteinExistence type="predicted"/>
<comment type="caution">
    <text evidence="3">The sequence shown here is derived from an EMBL/GenBank/DDBJ whole genome shotgun (WGS) entry which is preliminary data.</text>
</comment>
<gene>
    <name evidence="3" type="ORF">H9Y04_36290</name>
</gene>
<dbReference type="InterPro" id="IPR003594">
    <property type="entry name" value="HATPase_dom"/>
</dbReference>
<dbReference type="PANTHER" id="PTHR35526:SF3">
    <property type="entry name" value="ANTI-SIGMA-F FACTOR RSBW"/>
    <property type="match status" value="1"/>
</dbReference>
<keyword evidence="3" id="KW-0067">ATP-binding</keyword>
<keyword evidence="3" id="KW-0547">Nucleotide-binding</keyword>
<dbReference type="Gene3D" id="3.30.565.10">
    <property type="entry name" value="Histidine kinase-like ATPase, C-terminal domain"/>
    <property type="match status" value="1"/>
</dbReference>
<evidence type="ECO:0000313" key="3">
    <source>
        <dbReference type="EMBL" id="MBC9718007.1"/>
    </source>
</evidence>
<keyword evidence="4" id="KW-1185">Reference proteome</keyword>
<dbReference type="RefSeq" id="WP_187818451.1">
    <property type="nucleotide sequence ID" value="NZ_JACTVJ010000023.1"/>
</dbReference>
<sequence length="168" mass="18101">MTTTPPCARGVVVYRWTSCTPSPAVAARAVLRRVLARLHLPEDTVSDCVLAASELVANATEHACGPYELRLRRTRAEYICEVRDGDSEIPDLPAFPATSPFAPVEAARGGGLDALCALLSERGRGLQIVNELARGAWGMRSDSPNGKFVWFAFSAQANRSSRPSSTIE</sequence>
<dbReference type="PANTHER" id="PTHR35526">
    <property type="entry name" value="ANTI-SIGMA-F FACTOR RSBW-RELATED"/>
    <property type="match status" value="1"/>
</dbReference>
<accession>A0ABR7SSR1</accession>
<dbReference type="EMBL" id="JACTVJ010000023">
    <property type="protein sequence ID" value="MBC9718007.1"/>
    <property type="molecule type" value="Genomic_DNA"/>
</dbReference>
<keyword evidence="1" id="KW-0723">Serine/threonine-protein kinase</keyword>
<organism evidence="3 4">
    <name type="scientific">Streptomyces polyasparticus</name>
    <dbReference type="NCBI Taxonomy" id="2767826"/>
    <lineage>
        <taxon>Bacteria</taxon>
        <taxon>Bacillati</taxon>
        <taxon>Actinomycetota</taxon>
        <taxon>Actinomycetes</taxon>
        <taxon>Kitasatosporales</taxon>
        <taxon>Streptomycetaceae</taxon>
        <taxon>Streptomyces</taxon>
    </lineage>
</organism>
<evidence type="ECO:0000256" key="1">
    <source>
        <dbReference type="ARBA" id="ARBA00022527"/>
    </source>
</evidence>
<dbReference type="InterPro" id="IPR036890">
    <property type="entry name" value="HATPase_C_sf"/>
</dbReference>
<dbReference type="GO" id="GO:0005524">
    <property type="term" value="F:ATP binding"/>
    <property type="evidence" value="ECO:0007669"/>
    <property type="project" value="UniProtKB-KW"/>
</dbReference>
<dbReference type="InterPro" id="IPR050267">
    <property type="entry name" value="Anti-sigma-factor_SerPK"/>
</dbReference>
<evidence type="ECO:0000259" key="2">
    <source>
        <dbReference type="Pfam" id="PF13581"/>
    </source>
</evidence>
<dbReference type="SUPFAM" id="SSF55874">
    <property type="entry name" value="ATPase domain of HSP90 chaperone/DNA topoisomerase II/histidine kinase"/>
    <property type="match status" value="1"/>
</dbReference>
<evidence type="ECO:0000313" key="4">
    <source>
        <dbReference type="Proteomes" id="UP000642284"/>
    </source>
</evidence>
<dbReference type="Pfam" id="PF13581">
    <property type="entry name" value="HATPase_c_2"/>
    <property type="match status" value="1"/>
</dbReference>
<name>A0ABR7SSR1_9ACTN</name>
<feature type="domain" description="Histidine kinase/HSP90-like ATPase" evidence="2">
    <location>
        <begin position="22"/>
        <end position="150"/>
    </location>
</feature>
<keyword evidence="1" id="KW-0808">Transferase</keyword>
<protein>
    <submittedName>
        <fullName evidence="3">ATP-binding protein</fullName>
    </submittedName>
</protein>